<feature type="region of interest" description="Disordered" evidence="1">
    <location>
        <begin position="377"/>
        <end position="418"/>
    </location>
</feature>
<feature type="compositionally biased region" description="Low complexity" evidence="1">
    <location>
        <begin position="395"/>
        <end position="414"/>
    </location>
</feature>
<evidence type="ECO:0000256" key="1">
    <source>
        <dbReference type="SAM" id="MobiDB-lite"/>
    </source>
</evidence>
<gene>
    <name evidence="3" type="ORF">URODEC1_LOCUS76907</name>
</gene>
<dbReference type="PANTHER" id="PTHR31672">
    <property type="entry name" value="BNACNNG10540D PROTEIN"/>
    <property type="match status" value="1"/>
</dbReference>
<name>A0ABC9CNJ1_9POAL</name>
<evidence type="ECO:0000313" key="3">
    <source>
        <dbReference type="EMBL" id="CAL5023369.1"/>
    </source>
</evidence>
<feature type="domain" description="F-box associated beta-propeller type 3" evidence="2">
    <location>
        <begin position="115"/>
        <end position="309"/>
    </location>
</feature>
<dbReference type="NCBIfam" id="TIGR01640">
    <property type="entry name" value="F_box_assoc_1"/>
    <property type="match status" value="1"/>
</dbReference>
<dbReference type="InterPro" id="IPR013187">
    <property type="entry name" value="F-box-assoc_dom_typ3"/>
</dbReference>
<dbReference type="Proteomes" id="UP001497457">
    <property type="component" value="Chromosome 3rd"/>
</dbReference>
<dbReference type="Pfam" id="PF08268">
    <property type="entry name" value="FBA_3"/>
    <property type="match status" value="1"/>
</dbReference>
<dbReference type="AlphaFoldDB" id="A0ABC9CNJ1"/>
<dbReference type="SUPFAM" id="SSF81383">
    <property type="entry name" value="F-box domain"/>
    <property type="match status" value="1"/>
</dbReference>
<dbReference type="InterPro" id="IPR050796">
    <property type="entry name" value="SCF_F-box_component"/>
</dbReference>
<dbReference type="InterPro" id="IPR017451">
    <property type="entry name" value="F-box-assoc_interact_dom"/>
</dbReference>
<proteinExistence type="predicted"/>
<sequence>MTRLPNRVVDCILAMDCNSDDLDKQNETTEAQVDVPQDTQWIVLAFLPGRVVVKLRSVCKFWRDCIEEPSFVDCHLNNACRLYQSIACFTSLDDGLVHVYTFDPATMNFRSVELVFSNRFHMSGPCNGLVCTYDINGDAEVLNPTTRKHLRLPDSILKSRSLCSEYFVGFVHSTKEYKVVSVRHCVQFLAFEICTIGKLSWRTIRESAELLKATKAVTVNGSMYWLLLNEASSGFSREILMLNLTEETFTKIAIPDAVRKHDLELFEGEGKLLLLSNHYDTSSGSIVSDIWVVASTNQDWVHLHTVTPRMPVGMSPIFQLKTKIFFGNQNRLLCVDLQDCTVSYINMPPGETLISCGMFVESFAPAVIGLVSSTASSDGNSSGLRGPSSADPGPSFRGAGSSSKGRGKSSGFTGWSSDDLERSFKRTKRTMKMVWKISKHRAS</sequence>
<protein>
    <recommendedName>
        <fullName evidence="2">F-box associated beta-propeller type 3 domain-containing protein</fullName>
    </recommendedName>
</protein>
<dbReference type="InterPro" id="IPR036047">
    <property type="entry name" value="F-box-like_dom_sf"/>
</dbReference>
<evidence type="ECO:0000259" key="2">
    <source>
        <dbReference type="Pfam" id="PF08268"/>
    </source>
</evidence>
<organism evidence="3 4">
    <name type="scientific">Urochloa decumbens</name>
    <dbReference type="NCBI Taxonomy" id="240449"/>
    <lineage>
        <taxon>Eukaryota</taxon>
        <taxon>Viridiplantae</taxon>
        <taxon>Streptophyta</taxon>
        <taxon>Embryophyta</taxon>
        <taxon>Tracheophyta</taxon>
        <taxon>Spermatophyta</taxon>
        <taxon>Magnoliopsida</taxon>
        <taxon>Liliopsida</taxon>
        <taxon>Poales</taxon>
        <taxon>Poaceae</taxon>
        <taxon>PACMAD clade</taxon>
        <taxon>Panicoideae</taxon>
        <taxon>Panicodae</taxon>
        <taxon>Paniceae</taxon>
        <taxon>Melinidinae</taxon>
        <taxon>Urochloa</taxon>
    </lineage>
</organism>
<evidence type="ECO:0000313" key="4">
    <source>
        <dbReference type="Proteomes" id="UP001497457"/>
    </source>
</evidence>
<dbReference type="PANTHER" id="PTHR31672:SF8">
    <property type="entry name" value="F-BOX DOMAIN-CONTAINING PROTEIN"/>
    <property type="match status" value="1"/>
</dbReference>
<accession>A0ABC9CNJ1</accession>
<keyword evidence="4" id="KW-1185">Reference proteome</keyword>
<dbReference type="EMBL" id="OZ075113">
    <property type="protein sequence ID" value="CAL5023369.1"/>
    <property type="molecule type" value="Genomic_DNA"/>
</dbReference>
<reference evidence="3" key="1">
    <citation type="submission" date="2024-10" db="EMBL/GenBank/DDBJ databases">
        <authorList>
            <person name="Ryan C."/>
        </authorList>
    </citation>
    <scope>NUCLEOTIDE SEQUENCE [LARGE SCALE GENOMIC DNA]</scope>
</reference>